<keyword evidence="2" id="KW-0378">Hydrolase</keyword>
<dbReference type="Proteomes" id="UP001198701">
    <property type="component" value="Unassembled WGS sequence"/>
</dbReference>
<dbReference type="PANTHER" id="PTHR14859:SF0">
    <property type="entry name" value="ENDONUCLEASE_EXONUCLEASE_PHOSPHATASE FAMILY PROTEIN, EXPRESSED"/>
    <property type="match status" value="1"/>
</dbReference>
<dbReference type="InterPro" id="IPR036691">
    <property type="entry name" value="Endo/exonu/phosph_ase_sf"/>
</dbReference>
<name>A0ABS8ISR5_9BURK</name>
<keyword evidence="3" id="KW-1185">Reference proteome</keyword>
<accession>A0ABS8ISR5</accession>
<comment type="caution">
    <text evidence="2">The sequence shown here is derived from an EMBL/GenBank/DDBJ whole genome shotgun (WGS) entry which is preliminary data.</text>
</comment>
<feature type="domain" description="Endonuclease/exonuclease/phosphatase" evidence="1">
    <location>
        <begin position="4"/>
        <end position="256"/>
    </location>
</feature>
<dbReference type="Gene3D" id="3.60.10.10">
    <property type="entry name" value="Endonuclease/exonuclease/phosphatase"/>
    <property type="match status" value="1"/>
</dbReference>
<reference evidence="2 3" key="1">
    <citation type="submission" date="2021-11" db="EMBL/GenBank/DDBJ databases">
        <authorList>
            <person name="Huq M.A."/>
        </authorList>
    </citation>
    <scope>NUCLEOTIDE SEQUENCE [LARGE SCALE GENOMIC DNA]</scope>
    <source>
        <strain evidence="2 3">MAHUQ-52</strain>
    </source>
</reference>
<dbReference type="GO" id="GO:0004519">
    <property type="term" value="F:endonuclease activity"/>
    <property type="evidence" value="ECO:0007669"/>
    <property type="project" value="UniProtKB-KW"/>
</dbReference>
<evidence type="ECO:0000313" key="2">
    <source>
        <dbReference type="EMBL" id="MCC6071675.1"/>
    </source>
</evidence>
<dbReference type="RefSeq" id="WP_229432571.1">
    <property type="nucleotide sequence ID" value="NZ_JAJHPV010000013.1"/>
</dbReference>
<evidence type="ECO:0000313" key="3">
    <source>
        <dbReference type="Proteomes" id="UP001198701"/>
    </source>
</evidence>
<gene>
    <name evidence="2" type="ORF">LMJ30_11965</name>
</gene>
<keyword evidence="2" id="KW-0255">Endonuclease</keyword>
<dbReference type="EMBL" id="JAJHPV010000013">
    <property type="protein sequence ID" value="MCC6071675.1"/>
    <property type="molecule type" value="Genomic_DNA"/>
</dbReference>
<protein>
    <submittedName>
        <fullName evidence="2">Endonuclease/exonuclease/phosphatase family protein</fullName>
    </submittedName>
</protein>
<proteinExistence type="predicted"/>
<dbReference type="InterPro" id="IPR005135">
    <property type="entry name" value="Endo/exonuclease/phosphatase"/>
</dbReference>
<dbReference type="SUPFAM" id="SSF56219">
    <property type="entry name" value="DNase I-like"/>
    <property type="match status" value="1"/>
</dbReference>
<organism evidence="2 3">
    <name type="scientific">Massilia agrisoli</name>
    <dbReference type="NCBI Taxonomy" id="2892444"/>
    <lineage>
        <taxon>Bacteria</taxon>
        <taxon>Pseudomonadati</taxon>
        <taxon>Pseudomonadota</taxon>
        <taxon>Betaproteobacteria</taxon>
        <taxon>Burkholderiales</taxon>
        <taxon>Oxalobacteraceae</taxon>
        <taxon>Telluria group</taxon>
        <taxon>Massilia</taxon>
    </lineage>
</organism>
<evidence type="ECO:0000259" key="1">
    <source>
        <dbReference type="Pfam" id="PF03372"/>
    </source>
</evidence>
<dbReference type="PANTHER" id="PTHR14859">
    <property type="entry name" value="CALCOFLUOR WHITE HYPERSENSITIVE PROTEIN PRECURSOR"/>
    <property type="match status" value="1"/>
</dbReference>
<sequence length="279" mass="29907">MKLITWNIQRGRGPGQACSLDRVVSDLRCIADADVLCFQEVSSGFSDLAGCDGRNQFAGLAQRLPGYTPVAGLATDVLDEDGGGRRLFGNMIFSRYPVRQVFRHALPWPAHPGVMSMQRIALEATLDTPLGPLRLATTHLEYFSPAQRTAQVERLRDLHLEASLQARAMPGGSAGDGPFSPVPRPAPVLLAGDFNFVPGSSDHGLMLAPFGDSVAPFCDAWEVANAGVAHAPTVCVRDPQPFTFDFVFASADLADRVRAMAVCDAIDGPDHQPVLVELA</sequence>
<dbReference type="Pfam" id="PF03372">
    <property type="entry name" value="Exo_endo_phos"/>
    <property type="match status" value="1"/>
</dbReference>
<dbReference type="InterPro" id="IPR051916">
    <property type="entry name" value="GPI-anchor_lipid_remodeler"/>
</dbReference>
<keyword evidence="2" id="KW-0540">Nuclease</keyword>